<feature type="compositionally biased region" description="Basic and acidic residues" evidence="1">
    <location>
        <begin position="151"/>
        <end position="173"/>
    </location>
</feature>
<reference evidence="3" key="3">
    <citation type="submission" date="2015-06" db="UniProtKB">
        <authorList>
            <consortium name="EnsemblMetazoa"/>
        </authorList>
    </citation>
    <scope>IDENTIFICATION</scope>
</reference>
<proteinExistence type="predicted"/>
<gene>
    <name evidence="2" type="ORF">CAPTEDRAFT_187682</name>
</gene>
<organism evidence="2">
    <name type="scientific">Capitella teleta</name>
    <name type="common">Polychaete worm</name>
    <dbReference type="NCBI Taxonomy" id="283909"/>
    <lineage>
        <taxon>Eukaryota</taxon>
        <taxon>Metazoa</taxon>
        <taxon>Spiralia</taxon>
        <taxon>Lophotrochozoa</taxon>
        <taxon>Annelida</taxon>
        <taxon>Polychaeta</taxon>
        <taxon>Sedentaria</taxon>
        <taxon>Scolecida</taxon>
        <taxon>Capitellidae</taxon>
        <taxon>Capitella</taxon>
    </lineage>
</organism>
<accession>R7VKS8</accession>
<name>R7VKS8_CAPTE</name>
<dbReference type="OrthoDB" id="6283954at2759"/>
<dbReference type="EMBL" id="KB292766">
    <property type="protein sequence ID" value="ELU17025.1"/>
    <property type="molecule type" value="Genomic_DNA"/>
</dbReference>
<keyword evidence="4" id="KW-1185">Reference proteome</keyword>
<dbReference type="AlphaFoldDB" id="R7VKS8"/>
<evidence type="ECO:0000313" key="3">
    <source>
        <dbReference type="EnsemblMetazoa" id="CapteP187682"/>
    </source>
</evidence>
<sequence>MPTAILSPLECRWRQEECYLPIFFNDVARVGADGSDLSLCASLRAGVPQPKPTSAASSLGLHFGADALPNNKLEQRCVFHISLFANYLWWNKTRAWIFEQYIVQVANYEYNRLGQADFDEASWRDSAIKQEGSMSGKKKQGFMSRLFGKMSVDHEDEQHEKKTEKKETKDEKRKRLQRTQTVDSSSLKKRTEDDVTGDRSKKLDRQKSDSAVGPQKPRAVKKGKGGKGKRKRGKKEVVSIEVDTSKPMEWPTTPEVILAYHRKEPFLNQNEDWLVVELNEYECLVENIDILKIIAKHSKFFEVEPDELWDEFFEFMEDVPTYDEIINYDVWQEFRDEKYPY</sequence>
<feature type="compositionally biased region" description="Basic residues" evidence="1">
    <location>
        <begin position="218"/>
        <end position="234"/>
    </location>
</feature>
<protein>
    <submittedName>
        <fullName evidence="2 3">Uncharacterized protein</fullName>
    </submittedName>
</protein>
<evidence type="ECO:0000313" key="2">
    <source>
        <dbReference type="EMBL" id="ELU17025.1"/>
    </source>
</evidence>
<dbReference type="HOGENOM" id="CLU_814425_0_0_1"/>
<evidence type="ECO:0000256" key="1">
    <source>
        <dbReference type="SAM" id="MobiDB-lite"/>
    </source>
</evidence>
<feature type="compositionally biased region" description="Basic and acidic residues" evidence="1">
    <location>
        <begin position="189"/>
        <end position="208"/>
    </location>
</feature>
<reference evidence="2 4" key="2">
    <citation type="journal article" date="2013" name="Nature">
        <title>Insights into bilaterian evolution from three spiralian genomes.</title>
        <authorList>
            <person name="Simakov O."/>
            <person name="Marletaz F."/>
            <person name="Cho S.J."/>
            <person name="Edsinger-Gonzales E."/>
            <person name="Havlak P."/>
            <person name="Hellsten U."/>
            <person name="Kuo D.H."/>
            <person name="Larsson T."/>
            <person name="Lv J."/>
            <person name="Arendt D."/>
            <person name="Savage R."/>
            <person name="Osoegawa K."/>
            <person name="de Jong P."/>
            <person name="Grimwood J."/>
            <person name="Chapman J.A."/>
            <person name="Shapiro H."/>
            <person name="Aerts A."/>
            <person name="Otillar R.P."/>
            <person name="Terry A.Y."/>
            <person name="Boore J.L."/>
            <person name="Grigoriev I.V."/>
            <person name="Lindberg D.R."/>
            <person name="Seaver E.C."/>
            <person name="Weisblat D.A."/>
            <person name="Putnam N.H."/>
            <person name="Rokhsar D.S."/>
        </authorList>
    </citation>
    <scope>NUCLEOTIDE SEQUENCE</scope>
    <source>
        <strain evidence="2 4">I ESC-2004</strain>
    </source>
</reference>
<feature type="region of interest" description="Disordered" evidence="1">
    <location>
        <begin position="149"/>
        <end position="240"/>
    </location>
</feature>
<dbReference type="EMBL" id="AMQN01017128">
    <property type="status" value="NOT_ANNOTATED_CDS"/>
    <property type="molecule type" value="Genomic_DNA"/>
</dbReference>
<reference evidence="4" key="1">
    <citation type="submission" date="2012-12" db="EMBL/GenBank/DDBJ databases">
        <authorList>
            <person name="Hellsten U."/>
            <person name="Grimwood J."/>
            <person name="Chapman J.A."/>
            <person name="Shapiro H."/>
            <person name="Aerts A."/>
            <person name="Otillar R.P."/>
            <person name="Terry A.Y."/>
            <person name="Boore J.L."/>
            <person name="Simakov O."/>
            <person name="Marletaz F."/>
            <person name="Cho S.-J."/>
            <person name="Edsinger-Gonzales E."/>
            <person name="Havlak P."/>
            <person name="Kuo D.-H."/>
            <person name="Larsson T."/>
            <person name="Lv J."/>
            <person name="Arendt D."/>
            <person name="Savage R."/>
            <person name="Osoegawa K."/>
            <person name="de Jong P."/>
            <person name="Lindberg D.R."/>
            <person name="Seaver E.C."/>
            <person name="Weisblat D.A."/>
            <person name="Putnam N.H."/>
            <person name="Grigoriev I.V."/>
            <person name="Rokhsar D.S."/>
        </authorList>
    </citation>
    <scope>NUCLEOTIDE SEQUENCE</scope>
    <source>
        <strain evidence="4">I ESC-2004</strain>
    </source>
</reference>
<evidence type="ECO:0000313" key="4">
    <source>
        <dbReference type="Proteomes" id="UP000014760"/>
    </source>
</evidence>
<dbReference type="EnsemblMetazoa" id="CapteT187682">
    <property type="protein sequence ID" value="CapteP187682"/>
    <property type="gene ID" value="CapteG187682"/>
</dbReference>
<dbReference type="Proteomes" id="UP000014760">
    <property type="component" value="Unassembled WGS sequence"/>
</dbReference>